<evidence type="ECO:0000256" key="2">
    <source>
        <dbReference type="ARBA" id="ARBA00012417"/>
    </source>
</evidence>
<evidence type="ECO:0000256" key="7">
    <source>
        <dbReference type="ARBA" id="ARBA00023125"/>
    </source>
</evidence>
<comment type="similarity">
    <text evidence="1">Belongs to the DNA polymerase type-B family.</text>
</comment>
<evidence type="ECO:0000256" key="6">
    <source>
        <dbReference type="ARBA" id="ARBA00022932"/>
    </source>
</evidence>
<evidence type="ECO:0000256" key="3">
    <source>
        <dbReference type="ARBA" id="ARBA00022679"/>
    </source>
</evidence>
<name>A0ABN7RMD4_OIKDI</name>
<keyword evidence="11" id="KW-1185">Reference proteome</keyword>
<keyword evidence="5" id="KW-0235">DNA replication</keyword>
<dbReference type="EMBL" id="OU015568">
    <property type="protein sequence ID" value="CAG5081146.1"/>
    <property type="molecule type" value="Genomic_DNA"/>
</dbReference>
<sequence>MPFIFKGAPKNYTGYALGDEGVTEDEFRELLLETNADGESRFFGFAMVDLFSTEQVIADHPEIPPIFVKKTLCAEDLQGDLLNTLSEQQKKNLFPCDENVFCYHAENYLATSDTLLYYAKKGITFKLKYFVQYTRRKPFHKFIRSMVADRVQAVRDKDASLSNLAKFLQNSCVGNFAVNRSRFTDTKIVAADGLYRALRNPLLKQMETLKSDGHRVDPLHEVSFKKKRIIEDLAIHIQIFVYQNSKLLFFKFLDVLRKYMREGSYRFCYCDTDSFLLALTRPTLEEHVRDELRQEWDNIIVKKWFATDEPESQKEPGLLKIEEQITRGWFIALSPKCYIMSECYTSDFEKKLLDPANRAHIYKLLDEYNNTIASEGGGGGNDQNTVAKKRSAKGVAHMIKLK</sequence>
<accession>A0ABN7RMD4</accession>
<dbReference type="EC" id="2.7.7.7" evidence="2"/>
<dbReference type="InterPro" id="IPR023211">
    <property type="entry name" value="DNA_pol_palm_dom_sf"/>
</dbReference>
<dbReference type="InterPro" id="IPR004868">
    <property type="entry name" value="DNA-dir_DNA_pol_B_mt/vir"/>
</dbReference>
<evidence type="ECO:0000313" key="11">
    <source>
        <dbReference type="Proteomes" id="UP001158576"/>
    </source>
</evidence>
<evidence type="ECO:0000256" key="4">
    <source>
        <dbReference type="ARBA" id="ARBA00022695"/>
    </source>
</evidence>
<feature type="domain" description="DNA-directed DNA polymerase family B mitochondria/virus" evidence="9">
    <location>
        <begin position="106"/>
        <end position="210"/>
    </location>
</feature>
<evidence type="ECO:0000259" key="9">
    <source>
        <dbReference type="Pfam" id="PF03175"/>
    </source>
</evidence>
<dbReference type="Pfam" id="PF03175">
    <property type="entry name" value="DNA_pol_B_2"/>
    <property type="match status" value="1"/>
</dbReference>
<comment type="catalytic activity">
    <reaction evidence="8">
        <text>DNA(n) + a 2'-deoxyribonucleoside 5'-triphosphate = DNA(n+1) + diphosphate</text>
        <dbReference type="Rhea" id="RHEA:22508"/>
        <dbReference type="Rhea" id="RHEA-COMP:17339"/>
        <dbReference type="Rhea" id="RHEA-COMP:17340"/>
        <dbReference type="ChEBI" id="CHEBI:33019"/>
        <dbReference type="ChEBI" id="CHEBI:61560"/>
        <dbReference type="ChEBI" id="CHEBI:173112"/>
        <dbReference type="EC" id="2.7.7.7"/>
    </reaction>
</comment>
<protein>
    <recommendedName>
        <fullName evidence="2">DNA-directed DNA polymerase</fullName>
        <ecNumber evidence="2">2.7.7.7</ecNumber>
    </recommendedName>
</protein>
<organism evidence="10 11">
    <name type="scientific">Oikopleura dioica</name>
    <name type="common">Tunicate</name>
    <dbReference type="NCBI Taxonomy" id="34765"/>
    <lineage>
        <taxon>Eukaryota</taxon>
        <taxon>Metazoa</taxon>
        <taxon>Chordata</taxon>
        <taxon>Tunicata</taxon>
        <taxon>Appendicularia</taxon>
        <taxon>Copelata</taxon>
        <taxon>Oikopleuridae</taxon>
        <taxon>Oikopleura</taxon>
    </lineage>
</organism>
<evidence type="ECO:0000256" key="8">
    <source>
        <dbReference type="ARBA" id="ARBA00049244"/>
    </source>
</evidence>
<dbReference type="PANTHER" id="PTHR33206:SF1">
    <property type="entry name" value="DNA-DIRECTED DNA POLYMERASE"/>
    <property type="match status" value="1"/>
</dbReference>
<keyword evidence="7" id="KW-0238">DNA-binding</keyword>
<dbReference type="PANTHER" id="PTHR33206">
    <property type="entry name" value="PROTEIN CBG10425"/>
    <property type="match status" value="1"/>
</dbReference>
<dbReference type="Gene3D" id="3.90.1600.10">
    <property type="entry name" value="Palm domain of DNA polymerase"/>
    <property type="match status" value="1"/>
</dbReference>
<evidence type="ECO:0000256" key="1">
    <source>
        <dbReference type="ARBA" id="ARBA00005755"/>
    </source>
</evidence>
<keyword evidence="6" id="KW-0239">DNA-directed DNA polymerase</keyword>
<reference evidence="10 11" key="1">
    <citation type="submission" date="2021-04" db="EMBL/GenBank/DDBJ databases">
        <authorList>
            <person name="Bliznina A."/>
        </authorList>
    </citation>
    <scope>NUCLEOTIDE SEQUENCE [LARGE SCALE GENOMIC DNA]</scope>
</reference>
<proteinExistence type="inferred from homology"/>
<keyword evidence="3" id="KW-0808">Transferase</keyword>
<keyword evidence="4" id="KW-0548">Nucleotidyltransferase</keyword>
<evidence type="ECO:0000313" key="10">
    <source>
        <dbReference type="EMBL" id="CAG5081146.1"/>
    </source>
</evidence>
<dbReference type="SUPFAM" id="SSF56672">
    <property type="entry name" value="DNA/RNA polymerases"/>
    <property type="match status" value="1"/>
</dbReference>
<dbReference type="Proteomes" id="UP001158576">
    <property type="component" value="Chromosome PAR"/>
</dbReference>
<dbReference type="InterPro" id="IPR043502">
    <property type="entry name" value="DNA/RNA_pol_sf"/>
</dbReference>
<gene>
    <name evidence="10" type="ORF">OKIOD_LOCUS1356</name>
</gene>
<evidence type="ECO:0000256" key="5">
    <source>
        <dbReference type="ARBA" id="ARBA00022705"/>
    </source>
</evidence>